<evidence type="ECO:0000313" key="2">
    <source>
        <dbReference type="EMBL" id="KKM04879.1"/>
    </source>
</evidence>
<feature type="transmembrane region" description="Helical" evidence="1">
    <location>
        <begin position="20"/>
        <end position="45"/>
    </location>
</feature>
<sequence length="53" mass="5666">MLLNNQPLYLPEGSIRSLIALGIVGAFVAGQVPIEFATLVLGFYFGQRGQVGE</sequence>
<protein>
    <submittedName>
        <fullName evidence="2">Uncharacterized protein</fullName>
    </submittedName>
</protein>
<accession>A0A0F9H1H9</accession>
<reference evidence="2" key="1">
    <citation type="journal article" date="2015" name="Nature">
        <title>Complex archaea that bridge the gap between prokaryotes and eukaryotes.</title>
        <authorList>
            <person name="Spang A."/>
            <person name="Saw J.H."/>
            <person name="Jorgensen S.L."/>
            <person name="Zaremba-Niedzwiedzka K."/>
            <person name="Martijn J."/>
            <person name="Lind A.E."/>
            <person name="van Eijk R."/>
            <person name="Schleper C."/>
            <person name="Guy L."/>
            <person name="Ettema T.J."/>
        </authorList>
    </citation>
    <scope>NUCLEOTIDE SEQUENCE</scope>
</reference>
<gene>
    <name evidence="2" type="ORF">LCGC14_1759830</name>
</gene>
<keyword evidence="1" id="KW-0472">Membrane</keyword>
<dbReference type="EMBL" id="LAZR01016353">
    <property type="protein sequence ID" value="KKM04879.1"/>
    <property type="molecule type" value="Genomic_DNA"/>
</dbReference>
<organism evidence="2">
    <name type="scientific">marine sediment metagenome</name>
    <dbReference type="NCBI Taxonomy" id="412755"/>
    <lineage>
        <taxon>unclassified sequences</taxon>
        <taxon>metagenomes</taxon>
        <taxon>ecological metagenomes</taxon>
    </lineage>
</organism>
<dbReference type="AlphaFoldDB" id="A0A0F9H1H9"/>
<comment type="caution">
    <text evidence="2">The sequence shown here is derived from an EMBL/GenBank/DDBJ whole genome shotgun (WGS) entry which is preliminary data.</text>
</comment>
<keyword evidence="1" id="KW-0812">Transmembrane</keyword>
<proteinExistence type="predicted"/>
<keyword evidence="1" id="KW-1133">Transmembrane helix</keyword>
<evidence type="ECO:0000256" key="1">
    <source>
        <dbReference type="SAM" id="Phobius"/>
    </source>
</evidence>
<name>A0A0F9H1H9_9ZZZZ</name>